<dbReference type="InterPro" id="IPR004245">
    <property type="entry name" value="DUF229"/>
</dbReference>
<sequence length="491" mass="57422">MKYVTKIKRNKTLIESKQKNYSGIESKIKGRKLPKNIITIFIDAVSRARYIQKLKKSSKWFDQQAQNYKDTHQMFQAFRYMSVGINTSPNFYGKLSKNSRWNTTDGDENIELNSDGTPIFKAENLEKYKSITKTLSDAGYIIAKSRTICGTAITEHDPQDATVVQTQPIDHEFVSAICDPNYLPPNNPFGILQGPYSIFKKCLDGQEVNQYVFNYGKDFLQTYHDVPKYLEMYFLDGHEGTGDVINYFDDPLYNFLNWLVDNNHHKDYYIMMVSDHGLHMQGLYYLMRSKIYDIEVALPGLLILLDKNLIDEKERKALEENQQKVVTSFEIHYTLQFFTSEAQIDNSLFSSKILENNVETYQHNMINFALVSNRNDQNQFKSYQLSSSNIYVNLQINLNLAMQSQNILFQLILSRSFKNQFIENINQQSFQLQAKIMSCNNLFKLLNYKKIENDSKQLMHSYKDLNIQEKLQSENTAYRELKIMKFIIIKV</sequence>
<keyword evidence="2" id="KW-1185">Reference proteome</keyword>
<dbReference type="OrthoDB" id="413313at2759"/>
<dbReference type="AlphaFoldDB" id="A0A8S1RJ08"/>
<protein>
    <submittedName>
        <fullName evidence="1">Uncharacterized protein</fullName>
    </submittedName>
</protein>
<evidence type="ECO:0000313" key="1">
    <source>
        <dbReference type="EMBL" id="CAD8128168.1"/>
    </source>
</evidence>
<evidence type="ECO:0000313" key="2">
    <source>
        <dbReference type="Proteomes" id="UP000692954"/>
    </source>
</evidence>
<name>A0A8S1RJ08_9CILI</name>
<comment type="caution">
    <text evidence="1">The sequence shown here is derived from an EMBL/GenBank/DDBJ whole genome shotgun (WGS) entry which is preliminary data.</text>
</comment>
<dbReference type="GO" id="GO:0005615">
    <property type="term" value="C:extracellular space"/>
    <property type="evidence" value="ECO:0007669"/>
    <property type="project" value="TreeGrafter"/>
</dbReference>
<gene>
    <name evidence="1" type="ORF">PSON_ATCC_30995.1.T1830102</name>
</gene>
<dbReference type="Proteomes" id="UP000692954">
    <property type="component" value="Unassembled WGS sequence"/>
</dbReference>
<organism evidence="1 2">
    <name type="scientific">Paramecium sonneborni</name>
    <dbReference type="NCBI Taxonomy" id="65129"/>
    <lineage>
        <taxon>Eukaryota</taxon>
        <taxon>Sar</taxon>
        <taxon>Alveolata</taxon>
        <taxon>Ciliophora</taxon>
        <taxon>Intramacronucleata</taxon>
        <taxon>Oligohymenophorea</taxon>
        <taxon>Peniculida</taxon>
        <taxon>Parameciidae</taxon>
        <taxon>Paramecium</taxon>
    </lineage>
</organism>
<reference evidence="1" key="1">
    <citation type="submission" date="2021-01" db="EMBL/GenBank/DDBJ databases">
        <authorList>
            <consortium name="Genoscope - CEA"/>
            <person name="William W."/>
        </authorList>
    </citation>
    <scope>NUCLEOTIDE SEQUENCE</scope>
</reference>
<dbReference type="PANTHER" id="PTHR10974:SF1">
    <property type="entry name" value="FI08016P-RELATED"/>
    <property type="match status" value="1"/>
</dbReference>
<dbReference type="EMBL" id="CAJJDN010000183">
    <property type="protein sequence ID" value="CAD8128168.1"/>
    <property type="molecule type" value="Genomic_DNA"/>
</dbReference>
<accession>A0A8S1RJ08</accession>
<dbReference type="PANTHER" id="PTHR10974">
    <property type="entry name" value="FI08016P-RELATED"/>
    <property type="match status" value="1"/>
</dbReference>
<dbReference type="Pfam" id="PF02995">
    <property type="entry name" value="DUF229"/>
    <property type="match status" value="1"/>
</dbReference>
<proteinExistence type="predicted"/>